<proteinExistence type="predicted"/>
<evidence type="ECO:0000313" key="4">
    <source>
        <dbReference type="Proteomes" id="UP000215914"/>
    </source>
</evidence>
<dbReference type="EMBL" id="CM007894">
    <property type="protein sequence ID" value="OTG24198.1"/>
    <property type="molecule type" value="Genomic_DNA"/>
</dbReference>
<dbReference type="GO" id="GO:0007076">
    <property type="term" value="P:mitotic chromosome condensation"/>
    <property type="evidence" value="ECO:0000318"/>
    <property type="project" value="GO_Central"/>
</dbReference>
<organism evidence="3 4">
    <name type="scientific">Helianthus annuus</name>
    <name type="common">Common sunflower</name>
    <dbReference type="NCBI Taxonomy" id="4232"/>
    <lineage>
        <taxon>Eukaryota</taxon>
        <taxon>Viridiplantae</taxon>
        <taxon>Streptophyta</taxon>
        <taxon>Embryophyta</taxon>
        <taxon>Tracheophyta</taxon>
        <taxon>Spermatophyta</taxon>
        <taxon>Magnoliopsida</taxon>
        <taxon>eudicotyledons</taxon>
        <taxon>Gunneridae</taxon>
        <taxon>Pentapetalae</taxon>
        <taxon>asterids</taxon>
        <taxon>campanulids</taxon>
        <taxon>Asterales</taxon>
        <taxon>Asteraceae</taxon>
        <taxon>Asteroideae</taxon>
        <taxon>Heliantheae alliance</taxon>
        <taxon>Heliantheae</taxon>
        <taxon>Helianthus</taxon>
    </lineage>
</organism>
<dbReference type="GO" id="GO:0000785">
    <property type="term" value="C:chromatin"/>
    <property type="evidence" value="ECO:0000318"/>
    <property type="project" value="GO_Central"/>
</dbReference>
<sequence length="323" mass="36142">MLVGGSIIANAILEDYTALARREEKTIQLREKAEALMKTAQAAKERLEKQKAEFEKLKKTEEWDASFSLKQVRSLANLLTEERKLWKEACSRENEKFFRLRQELNNLKAANATLVKEKTATEVAAKEAEAHTAAAVKEFVDANADRSKLSKTVEEIQEELKTRESILGDVSSRATEAEARARQAEEDRHGLATSLAQVTSDHAWMRQYGIGHIVEAILDAPENTYAVAVVNKRERQAGFKANYNQCLNDVNPFFASKFTDERCGFHGVDTEAAFDAAVDAYNSLTIPVVDLIEACLEVDDYVDRLRMLFESRKESEGTSGGNA</sequence>
<feature type="coiled-coil region" evidence="1">
    <location>
        <begin position="26"/>
        <end position="64"/>
    </location>
</feature>
<dbReference type="InParanoid" id="A0A251ULI4"/>
<reference evidence="3" key="2">
    <citation type="submission" date="2017-02" db="EMBL/GenBank/DDBJ databases">
        <title>Sunflower complete genome.</title>
        <authorList>
            <person name="Langlade N."/>
            <person name="Munos S."/>
        </authorList>
    </citation>
    <scope>NUCLEOTIDE SEQUENCE [LARGE SCALE GENOMIC DNA]</scope>
    <source>
        <tissue evidence="3">Leaves</tissue>
    </source>
</reference>
<dbReference type="GO" id="GO:0000796">
    <property type="term" value="C:condensin complex"/>
    <property type="evidence" value="ECO:0000318"/>
    <property type="project" value="GO_Central"/>
</dbReference>
<reference evidence="2 4" key="1">
    <citation type="journal article" date="2017" name="Nature">
        <title>The sunflower genome provides insights into oil metabolism, flowering and Asterid evolution.</title>
        <authorList>
            <person name="Badouin H."/>
            <person name="Gouzy J."/>
            <person name="Grassa C.J."/>
            <person name="Murat F."/>
            <person name="Staton S.E."/>
            <person name="Cottret L."/>
            <person name="Lelandais-Briere C."/>
            <person name="Owens G.L."/>
            <person name="Carrere S."/>
            <person name="Mayjonade B."/>
            <person name="Legrand L."/>
            <person name="Gill N."/>
            <person name="Kane N.C."/>
            <person name="Bowers J.E."/>
            <person name="Hubner S."/>
            <person name="Bellec A."/>
            <person name="Berard A."/>
            <person name="Berges H."/>
            <person name="Blanchet N."/>
            <person name="Boniface M.C."/>
            <person name="Brunel D."/>
            <person name="Catrice O."/>
            <person name="Chaidir N."/>
            <person name="Claudel C."/>
            <person name="Donnadieu C."/>
            <person name="Faraut T."/>
            <person name="Fievet G."/>
            <person name="Helmstetter N."/>
            <person name="King M."/>
            <person name="Knapp S.J."/>
            <person name="Lai Z."/>
            <person name="Le Paslier M.C."/>
            <person name="Lippi Y."/>
            <person name="Lorenzon L."/>
            <person name="Mandel J.R."/>
            <person name="Marage G."/>
            <person name="Marchand G."/>
            <person name="Marquand E."/>
            <person name="Bret-Mestries E."/>
            <person name="Morien E."/>
            <person name="Nambeesan S."/>
            <person name="Nguyen T."/>
            <person name="Pegot-Espagnet P."/>
            <person name="Pouilly N."/>
            <person name="Raftis F."/>
            <person name="Sallet E."/>
            <person name="Schiex T."/>
            <person name="Thomas J."/>
            <person name="Vandecasteele C."/>
            <person name="Vares D."/>
            <person name="Vear F."/>
            <person name="Vautrin S."/>
            <person name="Crespi M."/>
            <person name="Mangin B."/>
            <person name="Burke J.M."/>
            <person name="Salse J."/>
            <person name="Munos S."/>
            <person name="Vincourt P."/>
            <person name="Rieseberg L.H."/>
            <person name="Langlade N.B."/>
        </authorList>
    </citation>
    <scope>NUCLEOTIDE SEQUENCE [LARGE SCALE GENOMIC DNA]</scope>
    <source>
        <strain evidence="4">cv. SF193</strain>
        <tissue evidence="2">Leaves</tissue>
    </source>
</reference>
<name>A0A251ULI4_HELAN</name>
<protein>
    <submittedName>
        <fullName evidence="3">Uncharacterized protein</fullName>
    </submittedName>
</protein>
<dbReference type="GO" id="GO:0000793">
    <property type="term" value="C:condensed chromosome"/>
    <property type="evidence" value="ECO:0000318"/>
    <property type="project" value="GO_Central"/>
</dbReference>
<reference evidence="2" key="3">
    <citation type="submission" date="2020-06" db="EMBL/GenBank/DDBJ databases">
        <title>Helianthus annuus Genome sequencing and assembly Release 2.</title>
        <authorList>
            <person name="Gouzy J."/>
            <person name="Langlade N."/>
            <person name="Munos S."/>
        </authorList>
    </citation>
    <scope>NUCLEOTIDE SEQUENCE</scope>
    <source>
        <tissue evidence="2">Leaves</tissue>
    </source>
</reference>
<evidence type="ECO:0000313" key="2">
    <source>
        <dbReference type="EMBL" id="KAF5804461.1"/>
    </source>
</evidence>
<keyword evidence="4" id="KW-1185">Reference proteome</keyword>
<feature type="coiled-coil region" evidence="1">
    <location>
        <begin position="139"/>
        <end position="187"/>
    </location>
</feature>
<evidence type="ECO:0000313" key="3">
    <source>
        <dbReference type="EMBL" id="OTG24198.1"/>
    </source>
</evidence>
<accession>A0A251ULI4</accession>
<dbReference type="GO" id="GO:0003682">
    <property type="term" value="F:chromatin binding"/>
    <property type="evidence" value="ECO:0000318"/>
    <property type="project" value="GO_Central"/>
</dbReference>
<evidence type="ECO:0000256" key="1">
    <source>
        <dbReference type="SAM" id="Coils"/>
    </source>
</evidence>
<dbReference type="Gramene" id="mRNA:HanXRQr2_Chr05g0197251">
    <property type="protein sequence ID" value="mRNA:HanXRQr2_Chr05g0197251"/>
    <property type="gene ID" value="HanXRQr2_Chr05g0197251"/>
</dbReference>
<dbReference type="Proteomes" id="UP000215914">
    <property type="component" value="Chromosome 5"/>
</dbReference>
<keyword evidence="1" id="KW-0175">Coiled coil</keyword>
<dbReference type="AlphaFoldDB" id="A0A251ULI4"/>
<gene>
    <name evidence="3" type="ORF">HannXRQ_Chr05g0134021</name>
    <name evidence="2" type="ORF">HanXRQr2_Chr05g0197251</name>
</gene>
<dbReference type="EMBL" id="MNCJ02000320">
    <property type="protein sequence ID" value="KAF5804461.1"/>
    <property type="molecule type" value="Genomic_DNA"/>
</dbReference>